<evidence type="ECO:0000259" key="2">
    <source>
        <dbReference type="Pfam" id="PF24035"/>
    </source>
</evidence>
<organism evidence="3 4">
    <name type="scientific">Halomarina rubra</name>
    <dbReference type="NCBI Taxonomy" id="2071873"/>
    <lineage>
        <taxon>Archaea</taxon>
        <taxon>Methanobacteriati</taxon>
        <taxon>Methanobacteriota</taxon>
        <taxon>Stenosarchaea group</taxon>
        <taxon>Halobacteria</taxon>
        <taxon>Halobacteriales</taxon>
        <taxon>Natronomonadaceae</taxon>
        <taxon>Halomarina</taxon>
    </lineage>
</organism>
<dbReference type="Proteomes" id="UP001597187">
    <property type="component" value="Unassembled WGS sequence"/>
</dbReference>
<evidence type="ECO:0000256" key="1">
    <source>
        <dbReference type="SAM" id="MobiDB-lite"/>
    </source>
</evidence>
<evidence type="ECO:0000313" key="4">
    <source>
        <dbReference type="Proteomes" id="UP001597187"/>
    </source>
</evidence>
<dbReference type="RefSeq" id="WP_250874629.1">
    <property type="nucleotide sequence ID" value="NZ_JALXFV010000008.1"/>
</dbReference>
<evidence type="ECO:0000313" key="3">
    <source>
        <dbReference type="EMBL" id="MFD1514688.1"/>
    </source>
</evidence>
<accession>A0ABD6AXQ2</accession>
<proteinExistence type="predicted"/>
<name>A0ABD6AXQ2_9EURY</name>
<protein>
    <recommendedName>
        <fullName evidence="2">DUF7344 domain-containing protein</fullName>
    </recommendedName>
</protein>
<gene>
    <name evidence="3" type="ORF">ACFSBT_15515</name>
</gene>
<dbReference type="Pfam" id="PF24035">
    <property type="entry name" value="DUF7344"/>
    <property type="match status" value="1"/>
</dbReference>
<feature type="region of interest" description="Disordered" evidence="1">
    <location>
        <begin position="1"/>
        <end position="20"/>
    </location>
</feature>
<dbReference type="Gene3D" id="1.10.10.10">
    <property type="entry name" value="Winged helix-like DNA-binding domain superfamily/Winged helix DNA-binding domain"/>
    <property type="match status" value="1"/>
</dbReference>
<reference evidence="3 4" key="1">
    <citation type="journal article" date="2019" name="Int. J. Syst. Evol. Microbiol.">
        <title>The Global Catalogue of Microorganisms (GCM) 10K type strain sequencing project: providing services to taxonomists for standard genome sequencing and annotation.</title>
        <authorList>
            <consortium name="The Broad Institute Genomics Platform"/>
            <consortium name="The Broad Institute Genome Sequencing Center for Infectious Disease"/>
            <person name="Wu L."/>
            <person name="Ma J."/>
        </authorList>
    </citation>
    <scope>NUCLEOTIDE SEQUENCE [LARGE SCALE GENOMIC DNA]</scope>
    <source>
        <strain evidence="3 4">CGMCC 1.12563</strain>
    </source>
</reference>
<sequence length="126" mass="13674">MSDSPPGGPEAAPNDEILTTNVREESIDETLRVLADHERRYICYYLDREGQIGVDELARFVAATKAGGHPDADDLTSTAVALRHVHLPTLADAGVVTYDREEGTAKLAEDAPFVRELLSVTGVELQ</sequence>
<dbReference type="EMBL" id="JBHUDC010000008">
    <property type="protein sequence ID" value="MFD1514688.1"/>
    <property type="molecule type" value="Genomic_DNA"/>
</dbReference>
<keyword evidence="4" id="KW-1185">Reference proteome</keyword>
<dbReference type="AlphaFoldDB" id="A0ABD6AXQ2"/>
<dbReference type="InterPro" id="IPR036388">
    <property type="entry name" value="WH-like_DNA-bd_sf"/>
</dbReference>
<comment type="caution">
    <text evidence="3">The sequence shown here is derived from an EMBL/GenBank/DDBJ whole genome shotgun (WGS) entry which is preliminary data.</text>
</comment>
<dbReference type="InterPro" id="IPR055768">
    <property type="entry name" value="DUF7344"/>
</dbReference>
<feature type="domain" description="DUF7344" evidence="2">
    <location>
        <begin position="32"/>
        <end position="104"/>
    </location>
</feature>